<dbReference type="InterPro" id="IPR013783">
    <property type="entry name" value="Ig-like_fold"/>
</dbReference>
<dbReference type="EMBL" id="VWFP01000002">
    <property type="protein sequence ID" value="KAA4629882.1"/>
    <property type="molecule type" value="Genomic_DNA"/>
</dbReference>
<evidence type="ECO:0000313" key="4">
    <source>
        <dbReference type="Proteomes" id="UP000424805"/>
    </source>
</evidence>
<feature type="chain" id="PRO_5029491042" evidence="1">
    <location>
        <begin position="21"/>
        <end position="467"/>
    </location>
</feature>
<dbReference type="AlphaFoldDB" id="A0A7J4Y2S3"/>
<evidence type="ECO:0000313" key="3">
    <source>
        <dbReference type="EMBL" id="KAA4629882.1"/>
    </source>
</evidence>
<dbReference type="PROSITE" id="PS51257">
    <property type="entry name" value="PROKAR_LIPOPROTEIN"/>
    <property type="match status" value="1"/>
</dbReference>
<dbReference type="Proteomes" id="UP000424805">
    <property type="component" value="Unassembled WGS sequence"/>
</dbReference>
<evidence type="ECO:0000259" key="2">
    <source>
        <dbReference type="Pfam" id="PF13004"/>
    </source>
</evidence>
<feature type="domain" description="BACON" evidence="2">
    <location>
        <begin position="55"/>
        <end position="104"/>
    </location>
</feature>
<organism evidence="3 4">
    <name type="scientific">Bacteroides ovatus</name>
    <dbReference type="NCBI Taxonomy" id="28116"/>
    <lineage>
        <taxon>Bacteria</taxon>
        <taxon>Pseudomonadati</taxon>
        <taxon>Bacteroidota</taxon>
        <taxon>Bacteroidia</taxon>
        <taxon>Bacteroidales</taxon>
        <taxon>Bacteroidaceae</taxon>
        <taxon>Bacteroides</taxon>
    </lineage>
</organism>
<evidence type="ECO:0000256" key="1">
    <source>
        <dbReference type="SAM" id="SignalP"/>
    </source>
</evidence>
<name>A0A7J4Y2S3_BACOV</name>
<dbReference type="InterPro" id="IPR024361">
    <property type="entry name" value="BACON"/>
</dbReference>
<feature type="domain" description="BACON" evidence="2">
    <location>
        <begin position="220"/>
        <end position="269"/>
    </location>
</feature>
<dbReference type="Pfam" id="PF13004">
    <property type="entry name" value="BACON"/>
    <property type="match status" value="2"/>
</dbReference>
<accession>A0A7J4Y2S3</accession>
<keyword evidence="1" id="KW-0732">Signal</keyword>
<gene>
    <name evidence="3" type="ORF">F3B90_03895</name>
</gene>
<protein>
    <submittedName>
        <fullName evidence="3">BACON domain-containing protein</fullName>
    </submittedName>
</protein>
<proteinExistence type="predicted"/>
<comment type="caution">
    <text evidence="3">The sequence shown here is derived from an EMBL/GenBank/DDBJ whole genome shotgun (WGS) entry which is preliminary data.</text>
</comment>
<reference evidence="3 4" key="1">
    <citation type="journal article" date="2019" name="Nat. Med.">
        <title>A library of human gut bacterial isolates paired with longitudinal multiomics data enables mechanistic microbiome research.</title>
        <authorList>
            <person name="Poyet M."/>
            <person name="Groussin M."/>
            <person name="Gibbons S.M."/>
            <person name="Avila-Pacheco J."/>
            <person name="Jiang X."/>
            <person name="Kearney S.M."/>
            <person name="Perrotta A.R."/>
            <person name="Berdy B."/>
            <person name="Zhao S."/>
            <person name="Lieberman T.D."/>
            <person name="Swanson P.K."/>
            <person name="Smith M."/>
            <person name="Roesemann S."/>
            <person name="Alexander J.E."/>
            <person name="Rich S.A."/>
            <person name="Livny J."/>
            <person name="Vlamakis H."/>
            <person name="Clish C."/>
            <person name="Bullock K."/>
            <person name="Deik A."/>
            <person name="Scott J."/>
            <person name="Pierce K.A."/>
            <person name="Xavier R.J."/>
            <person name="Alm E.J."/>
        </authorList>
    </citation>
    <scope>NUCLEOTIDE SEQUENCE [LARGE SCALE GENOMIC DNA]</scope>
    <source>
        <strain evidence="3 4">BIOML-A15</strain>
    </source>
</reference>
<dbReference type="Gene3D" id="2.60.40.10">
    <property type="entry name" value="Immunoglobulins"/>
    <property type="match status" value="2"/>
</dbReference>
<dbReference type="CDD" id="cd14948">
    <property type="entry name" value="BACON"/>
    <property type="match status" value="2"/>
</dbReference>
<sequence>MRKYVTILVMLLCVGFVSCSDDSNDIPAFKIAGNEMDITAVGGTVVVTLSMEGEKATSDQSWCVPSVSGKTVKLTLEKNTALEGRTALITVTKGEESISFPVTQPGNLVPTITTEGVEFDAHGGELEVPVRNALPFSVVVKDDASWLKADVNGSTLVLVAEKNYTRSQLKTTVKLISEELESEFVVQQSGLVLTPEKSSLVMYNKGDEATIMVNSTLDFEASSDQDWLTITPGEDFITLTAADNSGEPARTASVTLTSMGLTSTINVTQRPTIYSDYLGNWTLTGNNNGTPFSYNLTIAESVKGSTYKVNGWGKSILATGGQYPLTAAFDAETQYIYITQQTNLGVFSDEGGDYTVGFRGLIEYGGGLSFVGGSFICYMGEMQRDGSVQWANGIINVGGQRYQLVGSFYCIESHEDGEIYNFNADVPYMFAPTMKRSSSVSYSTLTRGINSSKKVKGFAVSNLQAQD</sequence>
<feature type="signal peptide" evidence="1">
    <location>
        <begin position="1"/>
        <end position="20"/>
    </location>
</feature>